<dbReference type="AlphaFoldDB" id="A0AAP0JXA2"/>
<sequence>MKPKGWGKHNCPMYVIPQDVPLYVANVGPLNNPRYRNLDLLVVMQGKLHPSVYMERDA</sequence>
<accession>A0AAP0JXA2</accession>
<reference evidence="1 2" key="1">
    <citation type="submission" date="2024-01" db="EMBL/GenBank/DDBJ databases">
        <title>Genome assemblies of Stephania.</title>
        <authorList>
            <person name="Yang L."/>
        </authorList>
    </citation>
    <scope>NUCLEOTIDE SEQUENCE [LARGE SCALE GENOMIC DNA]</scope>
    <source>
        <strain evidence="1">JXDWG</strain>
        <tissue evidence="1">Leaf</tissue>
    </source>
</reference>
<comment type="caution">
    <text evidence="1">The sequence shown here is derived from an EMBL/GenBank/DDBJ whole genome shotgun (WGS) entry which is preliminary data.</text>
</comment>
<proteinExistence type="predicted"/>
<organism evidence="1 2">
    <name type="scientific">Stephania cephalantha</name>
    <dbReference type="NCBI Taxonomy" id="152367"/>
    <lineage>
        <taxon>Eukaryota</taxon>
        <taxon>Viridiplantae</taxon>
        <taxon>Streptophyta</taxon>
        <taxon>Embryophyta</taxon>
        <taxon>Tracheophyta</taxon>
        <taxon>Spermatophyta</taxon>
        <taxon>Magnoliopsida</taxon>
        <taxon>Ranunculales</taxon>
        <taxon>Menispermaceae</taxon>
        <taxon>Menispermoideae</taxon>
        <taxon>Cissampelideae</taxon>
        <taxon>Stephania</taxon>
    </lineage>
</organism>
<evidence type="ECO:0000313" key="2">
    <source>
        <dbReference type="Proteomes" id="UP001419268"/>
    </source>
</evidence>
<dbReference type="Proteomes" id="UP001419268">
    <property type="component" value="Unassembled WGS sequence"/>
</dbReference>
<keyword evidence="2" id="KW-1185">Reference proteome</keyword>
<dbReference type="EMBL" id="JBBNAG010000004">
    <property type="protein sequence ID" value="KAK9140642.1"/>
    <property type="molecule type" value="Genomic_DNA"/>
</dbReference>
<protein>
    <submittedName>
        <fullName evidence="1">Uncharacterized protein</fullName>
    </submittedName>
</protein>
<evidence type="ECO:0000313" key="1">
    <source>
        <dbReference type="EMBL" id="KAK9140642.1"/>
    </source>
</evidence>
<gene>
    <name evidence="1" type="ORF">Scep_010323</name>
</gene>
<name>A0AAP0JXA2_9MAGN</name>